<evidence type="ECO:0000259" key="5">
    <source>
        <dbReference type="PROSITE" id="PS51935"/>
    </source>
</evidence>
<feature type="non-terminal residue" evidence="6">
    <location>
        <position position="1"/>
    </location>
</feature>
<evidence type="ECO:0000256" key="4">
    <source>
        <dbReference type="ARBA" id="ARBA00022807"/>
    </source>
</evidence>
<dbReference type="AlphaFoldDB" id="X1W0Z4"/>
<evidence type="ECO:0000256" key="1">
    <source>
        <dbReference type="ARBA" id="ARBA00007074"/>
    </source>
</evidence>
<name>X1W0Z4_9ZZZZ</name>
<evidence type="ECO:0000256" key="2">
    <source>
        <dbReference type="ARBA" id="ARBA00022670"/>
    </source>
</evidence>
<evidence type="ECO:0000313" key="6">
    <source>
        <dbReference type="EMBL" id="GAJ21060.1"/>
    </source>
</evidence>
<comment type="similarity">
    <text evidence="1">Belongs to the peptidase C40 family.</text>
</comment>
<organism evidence="6">
    <name type="scientific">marine sediment metagenome</name>
    <dbReference type="NCBI Taxonomy" id="412755"/>
    <lineage>
        <taxon>unclassified sequences</taxon>
        <taxon>metagenomes</taxon>
        <taxon>ecological metagenomes</taxon>
    </lineage>
</organism>
<proteinExistence type="inferred from homology"/>
<dbReference type="InterPro" id="IPR000064">
    <property type="entry name" value="NLP_P60_dom"/>
</dbReference>
<dbReference type="GO" id="GO:0006508">
    <property type="term" value="P:proteolysis"/>
    <property type="evidence" value="ECO:0007669"/>
    <property type="project" value="UniProtKB-KW"/>
</dbReference>
<dbReference type="Pfam" id="PF00877">
    <property type="entry name" value="NLPC_P60"/>
    <property type="match status" value="1"/>
</dbReference>
<dbReference type="PANTHER" id="PTHR47053:SF1">
    <property type="entry name" value="MUREIN DD-ENDOPEPTIDASE MEPH-RELATED"/>
    <property type="match status" value="1"/>
</dbReference>
<gene>
    <name evidence="6" type="ORF">S12H4_61526</name>
</gene>
<dbReference type="InterPro" id="IPR038765">
    <property type="entry name" value="Papain-like_cys_pep_sf"/>
</dbReference>
<dbReference type="EMBL" id="BARW01040874">
    <property type="protein sequence ID" value="GAJ21060.1"/>
    <property type="molecule type" value="Genomic_DNA"/>
</dbReference>
<reference evidence="6" key="1">
    <citation type="journal article" date="2014" name="Front. Microbiol.">
        <title>High frequency of phylogenetically diverse reductive dehalogenase-homologous genes in deep subseafloor sedimentary metagenomes.</title>
        <authorList>
            <person name="Kawai M."/>
            <person name="Futagami T."/>
            <person name="Toyoda A."/>
            <person name="Takaki Y."/>
            <person name="Nishi S."/>
            <person name="Hori S."/>
            <person name="Arai W."/>
            <person name="Tsubouchi T."/>
            <person name="Morono Y."/>
            <person name="Uchiyama I."/>
            <person name="Ito T."/>
            <person name="Fujiyama A."/>
            <person name="Inagaki F."/>
            <person name="Takami H."/>
        </authorList>
    </citation>
    <scope>NUCLEOTIDE SEQUENCE</scope>
    <source>
        <strain evidence="6">Expedition CK06-06</strain>
    </source>
</reference>
<dbReference type="Gene3D" id="3.90.1720.10">
    <property type="entry name" value="endopeptidase domain like (from Nostoc punctiforme)"/>
    <property type="match status" value="1"/>
</dbReference>
<dbReference type="GO" id="GO:0008234">
    <property type="term" value="F:cysteine-type peptidase activity"/>
    <property type="evidence" value="ECO:0007669"/>
    <property type="project" value="UniProtKB-KW"/>
</dbReference>
<dbReference type="SUPFAM" id="SSF54001">
    <property type="entry name" value="Cysteine proteinases"/>
    <property type="match status" value="1"/>
</dbReference>
<dbReference type="PANTHER" id="PTHR47053">
    <property type="entry name" value="MUREIN DD-ENDOPEPTIDASE MEPH-RELATED"/>
    <property type="match status" value="1"/>
</dbReference>
<feature type="non-terminal residue" evidence="6">
    <location>
        <position position="112"/>
    </location>
</feature>
<dbReference type="InterPro" id="IPR051202">
    <property type="entry name" value="Peptidase_C40"/>
</dbReference>
<evidence type="ECO:0000256" key="3">
    <source>
        <dbReference type="ARBA" id="ARBA00022801"/>
    </source>
</evidence>
<feature type="domain" description="NlpC/P60" evidence="5">
    <location>
        <begin position="10"/>
        <end position="112"/>
    </location>
</feature>
<dbReference type="PROSITE" id="PS51935">
    <property type="entry name" value="NLPC_P60"/>
    <property type="match status" value="1"/>
</dbReference>
<protein>
    <recommendedName>
        <fullName evidence="5">NlpC/P60 domain-containing protein</fullName>
    </recommendedName>
</protein>
<keyword evidence="4" id="KW-0788">Thiol protease</keyword>
<sequence>PSFNLTDDEKELRKDIVVEALKYRGVRYIYGGSSPFGFDCSGFVQFVYEKFGINLPRTVKDMEKKGTWVKRQDLIAGDLVIFHNPRHVGIYASKGRFVHASTSRGVVRDKLD</sequence>
<keyword evidence="3" id="KW-0378">Hydrolase</keyword>
<keyword evidence="2" id="KW-0645">Protease</keyword>
<accession>X1W0Z4</accession>
<comment type="caution">
    <text evidence="6">The sequence shown here is derived from an EMBL/GenBank/DDBJ whole genome shotgun (WGS) entry which is preliminary data.</text>
</comment>